<dbReference type="InterPro" id="IPR001357">
    <property type="entry name" value="BRCT_dom"/>
</dbReference>
<feature type="compositionally biased region" description="Basic and acidic residues" evidence="1">
    <location>
        <begin position="95"/>
        <end position="111"/>
    </location>
</feature>
<proteinExistence type="predicted"/>
<feature type="compositionally biased region" description="Basic and acidic residues" evidence="1">
    <location>
        <begin position="59"/>
        <end position="76"/>
    </location>
</feature>
<dbReference type="Proteomes" id="UP000070700">
    <property type="component" value="Unassembled WGS sequence"/>
</dbReference>
<dbReference type="SUPFAM" id="SSF52113">
    <property type="entry name" value="BRCT domain"/>
    <property type="match status" value="1"/>
</dbReference>
<dbReference type="AlphaFoldDB" id="A0A132BFI8"/>
<dbReference type="RefSeq" id="XP_018064832.1">
    <property type="nucleotide sequence ID" value="XM_018215956.1"/>
</dbReference>
<sequence>MPPKKVAAATSTSVYLVVSGSTISSVHASQASAEAAKKDDAKIEVQTLIGGTISVDPVAEEKKPAKAKAAKTEDAPKANTAAKKTKTPAEQRAANVDKPKKGQPADKDLPENVRSLLNGKGNQLKGMAIIVTGVPPVMGRANTEKLVVLYGGKVSKSLSKNTSLVVIGNEAGPTKLEKIEDLGLKTVDEDGLVALLEGGAGSKHALDDEDDEDEDEEEEEEEEEKPKKGKKQKK</sequence>
<dbReference type="KEGG" id="psco:LY89DRAFT_689709"/>
<evidence type="ECO:0000313" key="4">
    <source>
        <dbReference type="Proteomes" id="UP000070700"/>
    </source>
</evidence>
<dbReference type="GeneID" id="28825682"/>
<dbReference type="PROSITE" id="PS50172">
    <property type="entry name" value="BRCT"/>
    <property type="match status" value="1"/>
</dbReference>
<dbReference type="Pfam" id="PF00533">
    <property type="entry name" value="BRCT"/>
    <property type="match status" value="1"/>
</dbReference>
<evidence type="ECO:0000256" key="1">
    <source>
        <dbReference type="SAM" id="MobiDB-lite"/>
    </source>
</evidence>
<feature type="compositionally biased region" description="Acidic residues" evidence="1">
    <location>
        <begin position="207"/>
        <end position="223"/>
    </location>
</feature>
<evidence type="ECO:0000259" key="2">
    <source>
        <dbReference type="PROSITE" id="PS50172"/>
    </source>
</evidence>
<dbReference type="OrthoDB" id="446168at2759"/>
<dbReference type="STRING" id="149040.A0A132BFI8"/>
<dbReference type="InParanoid" id="A0A132BFI8"/>
<name>A0A132BFI8_MOLSC</name>
<dbReference type="InterPro" id="IPR036420">
    <property type="entry name" value="BRCT_dom_sf"/>
</dbReference>
<feature type="region of interest" description="Disordered" evidence="1">
    <location>
        <begin position="54"/>
        <end position="111"/>
    </location>
</feature>
<dbReference type="EMBL" id="KQ947429">
    <property type="protein sequence ID" value="KUJ10477.1"/>
    <property type="molecule type" value="Genomic_DNA"/>
</dbReference>
<dbReference type="SMART" id="SM00292">
    <property type="entry name" value="BRCT"/>
    <property type="match status" value="1"/>
</dbReference>
<keyword evidence="4" id="KW-1185">Reference proteome</keyword>
<organism evidence="3 4">
    <name type="scientific">Mollisia scopiformis</name>
    <name type="common">Conifer needle endophyte fungus</name>
    <name type="synonym">Phialocephala scopiformis</name>
    <dbReference type="NCBI Taxonomy" id="149040"/>
    <lineage>
        <taxon>Eukaryota</taxon>
        <taxon>Fungi</taxon>
        <taxon>Dikarya</taxon>
        <taxon>Ascomycota</taxon>
        <taxon>Pezizomycotina</taxon>
        <taxon>Leotiomycetes</taxon>
        <taxon>Helotiales</taxon>
        <taxon>Mollisiaceae</taxon>
        <taxon>Mollisia</taxon>
    </lineage>
</organism>
<feature type="region of interest" description="Disordered" evidence="1">
    <location>
        <begin position="197"/>
        <end position="234"/>
    </location>
</feature>
<reference evidence="3 4" key="1">
    <citation type="submission" date="2015-10" db="EMBL/GenBank/DDBJ databases">
        <title>Full genome of DAOMC 229536 Phialocephala scopiformis, a fungal endophyte of spruce producing the potent anti-insectan compound rugulosin.</title>
        <authorList>
            <consortium name="DOE Joint Genome Institute"/>
            <person name="Walker A.K."/>
            <person name="Frasz S.L."/>
            <person name="Seifert K.A."/>
            <person name="Miller J.D."/>
            <person name="Mondo S.J."/>
            <person name="Labutti K."/>
            <person name="Lipzen A."/>
            <person name="Dockter R."/>
            <person name="Kennedy M."/>
            <person name="Grigoriev I.V."/>
            <person name="Spatafora J.W."/>
        </authorList>
    </citation>
    <scope>NUCLEOTIDE SEQUENCE [LARGE SCALE GENOMIC DNA]</scope>
    <source>
        <strain evidence="3 4">CBS 120377</strain>
    </source>
</reference>
<evidence type="ECO:0000313" key="3">
    <source>
        <dbReference type="EMBL" id="KUJ10477.1"/>
    </source>
</evidence>
<protein>
    <recommendedName>
        <fullName evidence="2">BRCT domain-containing protein</fullName>
    </recommendedName>
</protein>
<accession>A0A132BFI8</accession>
<gene>
    <name evidence="3" type="ORF">LY89DRAFT_689709</name>
</gene>
<feature type="domain" description="BRCT" evidence="2">
    <location>
        <begin position="119"/>
        <end position="197"/>
    </location>
</feature>
<dbReference type="Gene3D" id="3.40.50.10190">
    <property type="entry name" value="BRCT domain"/>
    <property type="match status" value="1"/>
</dbReference>